<dbReference type="AlphaFoldDB" id="A0A9Q6PTD8"/>
<reference evidence="1 2" key="1">
    <citation type="submission" date="2019-04" db="EMBL/GenBank/DDBJ databases">
        <title>Complete genome sequencing of Piscirickettsia salmonis strain Psal-009.</title>
        <authorList>
            <person name="Schober I."/>
            <person name="Bunk B."/>
            <person name="Sproer C."/>
            <person name="Carril G.P."/>
            <person name="Riedel T."/>
            <person name="Flores-Herrera P.A."/>
            <person name="Nourdin-Galindo G."/>
            <person name="Marshall S.H."/>
            <person name="Overmann J."/>
        </authorList>
    </citation>
    <scope>NUCLEOTIDE SEQUENCE [LARGE SCALE GENOMIC DNA]</scope>
    <source>
        <strain evidence="1 2">Psal-009</strain>
    </source>
</reference>
<sequence>MNTAIQTLDSEIVLDRMEAEIVSKGPEYTLPAKLSDSWLEFLLDAPVTQNYRSNQDNVICSFVVVIFGAQLREPATTEEELNRVLLQGATDYLRELMCEYDYRKGHIYYDKATLNSILRGRDIKLIQLKGRSRYHSNYEKLDSVQLEYSH</sequence>
<accession>A0A9Q6PTD8</accession>
<dbReference type="Proteomes" id="UP000422232">
    <property type="component" value="Chromosome"/>
</dbReference>
<evidence type="ECO:0000313" key="1">
    <source>
        <dbReference type="EMBL" id="QGO06969.1"/>
    </source>
</evidence>
<dbReference type="EMBL" id="CP038908">
    <property type="protein sequence ID" value="QGO06969.1"/>
    <property type="molecule type" value="Genomic_DNA"/>
</dbReference>
<name>A0A9Q6PTD8_PISSA</name>
<organism evidence="1 2">
    <name type="scientific">Piscirickettsia salmonis</name>
    <dbReference type="NCBI Taxonomy" id="1238"/>
    <lineage>
        <taxon>Bacteria</taxon>
        <taxon>Pseudomonadati</taxon>
        <taxon>Pseudomonadota</taxon>
        <taxon>Gammaproteobacteria</taxon>
        <taxon>Thiotrichales</taxon>
        <taxon>Piscirickettsiaceae</taxon>
        <taxon>Piscirickettsia</taxon>
    </lineage>
</organism>
<protein>
    <submittedName>
        <fullName evidence="1">Uncharacterized protein</fullName>
    </submittedName>
</protein>
<dbReference type="RefSeq" id="WP_036776735.1">
    <property type="nucleotide sequence ID" value="NZ_CP012413.1"/>
</dbReference>
<gene>
    <name evidence="1" type="ORF">Psal009_02905</name>
</gene>
<evidence type="ECO:0000313" key="2">
    <source>
        <dbReference type="Proteomes" id="UP000422232"/>
    </source>
</evidence>
<proteinExistence type="predicted"/>
<keyword evidence="2" id="KW-1185">Reference proteome</keyword>